<evidence type="ECO:0000313" key="2">
    <source>
        <dbReference type="EMBL" id="SFZ79285.1"/>
    </source>
</evidence>
<evidence type="ECO:0000259" key="1">
    <source>
        <dbReference type="Pfam" id="PF02486"/>
    </source>
</evidence>
<dbReference type="EMBL" id="FPKT01000020">
    <property type="protein sequence ID" value="SFZ79285.1"/>
    <property type="molecule type" value="Genomic_DNA"/>
</dbReference>
<keyword evidence="2" id="KW-0648">Protein biosynthesis</keyword>
<dbReference type="GO" id="GO:0003743">
    <property type="term" value="F:translation initiation factor activity"/>
    <property type="evidence" value="ECO:0007669"/>
    <property type="project" value="UniProtKB-KW"/>
</dbReference>
<reference evidence="2 3" key="1">
    <citation type="submission" date="2016-11" db="EMBL/GenBank/DDBJ databases">
        <authorList>
            <person name="Varghese N."/>
            <person name="Submissions S."/>
        </authorList>
    </citation>
    <scope>NUCLEOTIDE SEQUENCE [LARGE SCALE GENOMIC DNA]</scope>
    <source>
        <strain evidence="2 3">NFIX07</strain>
    </source>
</reference>
<feature type="domain" description="Replication initiation protein-like C-terminal" evidence="1">
    <location>
        <begin position="127"/>
        <end position="253"/>
    </location>
</feature>
<dbReference type="Proteomes" id="UP000182665">
    <property type="component" value="Unassembled WGS sequence"/>
</dbReference>
<evidence type="ECO:0000313" key="3">
    <source>
        <dbReference type="Proteomes" id="UP000182665"/>
    </source>
</evidence>
<proteinExistence type="predicted"/>
<accession>A0ABY1HAV8</accession>
<comment type="caution">
    <text evidence="2">The sequence shown here is derived from an EMBL/GenBank/DDBJ whole genome shotgun (WGS) entry which is preliminary data.</text>
</comment>
<dbReference type="InterPro" id="IPR003491">
    <property type="entry name" value="REP-like_C"/>
</dbReference>
<keyword evidence="2" id="KW-0396">Initiation factor</keyword>
<gene>
    <name evidence="2" type="ORF">SAMN03097721_02647</name>
</gene>
<dbReference type="Pfam" id="PF02486">
    <property type="entry name" value="Rep_trans"/>
    <property type="match status" value="1"/>
</dbReference>
<organism evidence="2 3">
    <name type="scientific">Staphylococcus pasteuri</name>
    <dbReference type="NCBI Taxonomy" id="45972"/>
    <lineage>
        <taxon>Bacteria</taxon>
        <taxon>Bacillati</taxon>
        <taxon>Bacillota</taxon>
        <taxon>Bacilli</taxon>
        <taxon>Bacillales</taxon>
        <taxon>Staphylococcaceae</taxon>
        <taxon>Staphylococcus</taxon>
    </lineage>
</organism>
<protein>
    <submittedName>
        <fullName evidence="2">Replication initiation factor</fullName>
    </submittedName>
</protein>
<keyword evidence="3" id="KW-1185">Reference proteome</keyword>
<sequence>MISVKVDQFTLTILPNSKLLSYMNDDVVSYSEHVREVFEQLLEIEEVYSQAVEYGRGVRNYDTVYYYGFEKSQIFYKYNSENISNGISIEFKARALREYLKSYKIKKQCEINVHHILKKLSSVFDIRLSRLDIAIDFIDENLLVSNLANQIKYDEILIKNKGNRVVTNDKIRTLGSSGIVQTIYVNSRTGDSFLRVYDKKEESISKNTIDSFKALNCNNWTRLELELKSTYAHNITKLFIDCDDDNNEFLSLLYGVFIQFFKFFKIITYDDKGYPILEYADFYQQIIDSNNSEITHVDGHESNNTTEFDLKYQNLFKNGTMTFLKMFYVAHGEDAFDELVLKMKKDMKERVKLNKDHKTIIKNHKNDDPFFKK</sequence>
<name>A0ABY1HAV8_9STAP</name>